<dbReference type="Gene3D" id="3.40.50.720">
    <property type="entry name" value="NAD(P)-binding Rossmann-like Domain"/>
    <property type="match status" value="1"/>
</dbReference>
<accession>A0A4R2NI69</accession>
<evidence type="ECO:0000256" key="4">
    <source>
        <dbReference type="ARBA" id="ARBA00022840"/>
    </source>
</evidence>
<evidence type="ECO:0000256" key="3">
    <source>
        <dbReference type="ARBA" id="ARBA00022741"/>
    </source>
</evidence>
<evidence type="ECO:0000256" key="1">
    <source>
        <dbReference type="ARBA" id="ARBA00022532"/>
    </source>
</evidence>
<evidence type="ECO:0000313" key="6">
    <source>
        <dbReference type="EMBL" id="TCP21091.1"/>
    </source>
</evidence>
<dbReference type="SUPFAM" id="SSF56059">
    <property type="entry name" value="Glutathione synthetase ATP-binding domain-like"/>
    <property type="match status" value="1"/>
</dbReference>
<dbReference type="InterPro" id="IPR032875">
    <property type="entry name" value="Succ_CoA_lig_flav_dom"/>
</dbReference>
<dbReference type="SUPFAM" id="SSF52210">
    <property type="entry name" value="Succinyl-CoA synthetase domains"/>
    <property type="match status" value="2"/>
</dbReference>
<dbReference type="InterPro" id="IPR036291">
    <property type="entry name" value="NAD(P)-bd_dom_sf"/>
</dbReference>
<dbReference type="InterPro" id="IPR013815">
    <property type="entry name" value="ATP_grasp_subdomain_1"/>
</dbReference>
<dbReference type="InterPro" id="IPR051538">
    <property type="entry name" value="Acyl-CoA_Synth/Transferase"/>
</dbReference>
<name>A0A4R2NI69_RHOAD</name>
<dbReference type="PANTHER" id="PTHR43334">
    <property type="entry name" value="ACETATE--COA LIGASE [ADP-FORMING]"/>
    <property type="match status" value="1"/>
</dbReference>
<dbReference type="Gene3D" id="3.30.1490.20">
    <property type="entry name" value="ATP-grasp fold, A domain"/>
    <property type="match status" value="1"/>
</dbReference>
<dbReference type="Proteomes" id="UP000295733">
    <property type="component" value="Unassembled WGS sequence"/>
</dbReference>
<reference evidence="6 7" key="1">
    <citation type="submission" date="2019-03" db="EMBL/GenBank/DDBJ databases">
        <title>Genomic Encyclopedia of Type Strains, Phase IV (KMG-IV): sequencing the most valuable type-strain genomes for metagenomic binning, comparative biology and taxonomic classification.</title>
        <authorList>
            <person name="Goeker M."/>
        </authorList>
    </citation>
    <scope>NUCLEOTIDE SEQUENCE [LARGE SCALE GENOMIC DNA]</scope>
    <source>
        <strain evidence="6 7">DSM 2781</strain>
    </source>
</reference>
<keyword evidence="1" id="KW-0816">Tricarboxylic acid cycle</keyword>
<dbReference type="Gene3D" id="3.30.470.20">
    <property type="entry name" value="ATP-grasp fold, B domain"/>
    <property type="match status" value="1"/>
</dbReference>
<protein>
    <submittedName>
        <fullName evidence="6">Acetyltransferase</fullName>
    </submittedName>
</protein>
<comment type="caution">
    <text evidence="6">The sequence shown here is derived from an EMBL/GenBank/DDBJ whole genome shotgun (WGS) entry which is preliminary data.</text>
</comment>
<keyword evidence="4" id="KW-0067">ATP-binding</keyword>
<keyword evidence="6" id="KW-0808">Transferase</keyword>
<keyword evidence="7" id="KW-1185">Reference proteome</keyword>
<dbReference type="Pfam" id="PF13380">
    <property type="entry name" value="CoA_binding_2"/>
    <property type="match status" value="1"/>
</dbReference>
<dbReference type="InterPro" id="IPR016102">
    <property type="entry name" value="Succinyl-CoA_synth-like"/>
</dbReference>
<organism evidence="6 7">
    <name type="scientific">Rhodovulum adriaticum</name>
    <name type="common">Rhodopseudomonas adriatica</name>
    <dbReference type="NCBI Taxonomy" id="35804"/>
    <lineage>
        <taxon>Bacteria</taxon>
        <taxon>Pseudomonadati</taxon>
        <taxon>Pseudomonadota</taxon>
        <taxon>Alphaproteobacteria</taxon>
        <taxon>Rhodobacterales</taxon>
        <taxon>Paracoccaceae</taxon>
        <taxon>Rhodovulum</taxon>
    </lineage>
</organism>
<dbReference type="InterPro" id="IPR003781">
    <property type="entry name" value="CoA-bd"/>
</dbReference>
<dbReference type="Pfam" id="PF13607">
    <property type="entry name" value="Succ_CoA_lig"/>
    <property type="match status" value="1"/>
</dbReference>
<dbReference type="PANTHER" id="PTHR43334:SF1">
    <property type="entry name" value="3-HYDROXYPROPIONATE--COA LIGASE [ADP-FORMING]"/>
    <property type="match status" value="1"/>
</dbReference>
<dbReference type="OrthoDB" id="9807426at2"/>
<keyword evidence="3" id="KW-0547">Nucleotide-binding</keyword>
<dbReference type="SMART" id="SM00881">
    <property type="entry name" value="CoA_binding"/>
    <property type="match status" value="1"/>
</dbReference>
<dbReference type="AlphaFoldDB" id="A0A4R2NI69"/>
<proteinExistence type="predicted"/>
<dbReference type="GO" id="GO:0016740">
    <property type="term" value="F:transferase activity"/>
    <property type="evidence" value="ECO:0007669"/>
    <property type="project" value="UniProtKB-KW"/>
</dbReference>
<sequence>MRGDDLTPTVLDRVFNARAIAVIGASNDPRKRGFQTIRRLLADGYGGTIHPIHPKAPEILGLPASPSVADVTGDIDLALICTPAATVPGILAECGAKGIPGAVVLAAGFGEIGAAGAEIDATTRQAAAAHGVRLIGPNTNGLFNLHNAMNLVGVDGATPGGIAVCSQSGNMLLSLVSEARRRGGIGFSSYAGVGNQMDVHLAEYLDHFGRDPATRAAVFYVEGFQKGRAFLDTCRHVAQAKPVVICKSGRTAAGQAAAKSHTGALASGFALTQGLLRQAGATVVDSPDDLLPIAHALAHLPLPMGSRVAILADGGGHATVAVDALVEAGVDLATLSGATRARLADLLPAAASCVNPVDVAGGTDADPGLFADCAQAILQDAGVDVLLTVGMFGGYAERFDASLGAAEQAAAQRLAEIAADAGKPLIVHSVYAGLGTAPLAALAAAQVPVFPGMALSVRTVAELVRRGQAVRRLAAAPAATRPLAPDPARAIVAGARAAGRTALYEPEARDLLAAHGLPLSPHVVTRAGEDLDAAMRRLGDGPLVAKVVSPDILHKSDAGGVKLNLSGAAAVRDAIAEIYANANAYDPNAHLHGVMLAPMAAPGVEAILGVVQDPAFGPVMMFGLGGIFVEVLQDVAFRALPLSAEDANEMIAEIGAARILEGVRGAAPVDRAALVELMLTLSRIALAHPEIGEIDLNPVILRADGHDIADARMILRPEGDNT</sequence>
<feature type="domain" description="CoA-binding" evidence="5">
    <location>
        <begin position="14"/>
        <end position="109"/>
    </location>
</feature>
<dbReference type="GO" id="GO:0005524">
    <property type="term" value="F:ATP binding"/>
    <property type="evidence" value="ECO:0007669"/>
    <property type="project" value="UniProtKB-KW"/>
</dbReference>
<dbReference type="SUPFAM" id="SSF51735">
    <property type="entry name" value="NAD(P)-binding Rossmann-fold domains"/>
    <property type="match status" value="1"/>
</dbReference>
<dbReference type="GO" id="GO:0016874">
    <property type="term" value="F:ligase activity"/>
    <property type="evidence" value="ECO:0007669"/>
    <property type="project" value="UniProtKB-KW"/>
</dbReference>
<dbReference type="EMBL" id="SLXL01000013">
    <property type="protein sequence ID" value="TCP21091.1"/>
    <property type="molecule type" value="Genomic_DNA"/>
</dbReference>
<dbReference type="GO" id="GO:0006099">
    <property type="term" value="P:tricarboxylic acid cycle"/>
    <property type="evidence" value="ECO:0007669"/>
    <property type="project" value="UniProtKB-KW"/>
</dbReference>
<dbReference type="RefSeq" id="WP_132605146.1">
    <property type="nucleotide sequence ID" value="NZ_NRRP01000010.1"/>
</dbReference>
<evidence type="ECO:0000259" key="5">
    <source>
        <dbReference type="SMART" id="SM00881"/>
    </source>
</evidence>
<evidence type="ECO:0000313" key="7">
    <source>
        <dbReference type="Proteomes" id="UP000295733"/>
    </source>
</evidence>
<dbReference type="Gene3D" id="3.40.50.261">
    <property type="entry name" value="Succinyl-CoA synthetase domains"/>
    <property type="match status" value="2"/>
</dbReference>
<gene>
    <name evidence="6" type="ORF">EV656_11312</name>
</gene>
<keyword evidence="2" id="KW-0436">Ligase</keyword>
<dbReference type="Pfam" id="PF13549">
    <property type="entry name" value="ATP-grasp_5"/>
    <property type="match status" value="1"/>
</dbReference>
<evidence type="ECO:0000256" key="2">
    <source>
        <dbReference type="ARBA" id="ARBA00022598"/>
    </source>
</evidence>